<feature type="chain" id="PRO_5009173560" evidence="8">
    <location>
        <begin position="22"/>
        <end position="378"/>
    </location>
</feature>
<dbReference type="PROSITE" id="PS00138">
    <property type="entry name" value="SUBTILASE_SER"/>
    <property type="match status" value="1"/>
</dbReference>
<dbReference type="InterPro" id="IPR015500">
    <property type="entry name" value="Peptidase_S8_subtilisin-rel"/>
</dbReference>
<dbReference type="InterPro" id="IPR036852">
    <property type="entry name" value="Peptidase_S8/S53_dom_sf"/>
</dbReference>
<evidence type="ECO:0000256" key="7">
    <source>
        <dbReference type="SAM" id="MobiDB-lite"/>
    </source>
</evidence>
<gene>
    <name evidence="11" type="ORF">A130_12175</name>
</gene>
<dbReference type="SUPFAM" id="SSF54897">
    <property type="entry name" value="Protease propeptides/inhibitors"/>
    <property type="match status" value="1"/>
</dbReference>
<name>A0A1E5D6D8_9VIBR</name>
<dbReference type="PANTHER" id="PTHR43806:SF11">
    <property type="entry name" value="CEREVISIN-RELATED"/>
    <property type="match status" value="1"/>
</dbReference>
<evidence type="ECO:0000259" key="10">
    <source>
        <dbReference type="Pfam" id="PF05922"/>
    </source>
</evidence>
<keyword evidence="8" id="KW-0732">Signal</keyword>
<evidence type="ECO:0000256" key="4">
    <source>
        <dbReference type="ARBA" id="ARBA00022825"/>
    </source>
</evidence>
<dbReference type="Pfam" id="PF00082">
    <property type="entry name" value="Peptidase_S8"/>
    <property type="match status" value="1"/>
</dbReference>
<dbReference type="InterPro" id="IPR037045">
    <property type="entry name" value="S8pro/Inhibitor_I9_sf"/>
</dbReference>
<dbReference type="Pfam" id="PF05922">
    <property type="entry name" value="Inhibitor_I9"/>
    <property type="match status" value="1"/>
</dbReference>
<comment type="similarity">
    <text evidence="1 5 6">Belongs to the peptidase S8 family.</text>
</comment>
<evidence type="ECO:0000256" key="2">
    <source>
        <dbReference type="ARBA" id="ARBA00022670"/>
    </source>
</evidence>
<evidence type="ECO:0000259" key="9">
    <source>
        <dbReference type="Pfam" id="PF00082"/>
    </source>
</evidence>
<dbReference type="Gene3D" id="3.40.50.200">
    <property type="entry name" value="Peptidase S8/S53 domain"/>
    <property type="match status" value="1"/>
</dbReference>
<dbReference type="InterPro" id="IPR000209">
    <property type="entry name" value="Peptidase_S8/S53_dom"/>
</dbReference>
<dbReference type="Gene3D" id="3.30.70.80">
    <property type="entry name" value="Peptidase S8 propeptide/proteinase inhibitor I9"/>
    <property type="match status" value="1"/>
</dbReference>
<proteinExistence type="inferred from homology"/>
<comment type="caution">
    <text evidence="11">The sequence shown here is derived from an EMBL/GenBank/DDBJ whole genome shotgun (WGS) entry which is preliminary data.</text>
</comment>
<dbReference type="PANTHER" id="PTHR43806">
    <property type="entry name" value="PEPTIDASE S8"/>
    <property type="match status" value="1"/>
</dbReference>
<dbReference type="PROSITE" id="PS00136">
    <property type="entry name" value="SUBTILASE_ASP"/>
    <property type="match status" value="1"/>
</dbReference>
<sequence>MKLIYLASAISLAMFSSGSLAVVNQGYDLKDHYIVVLDGNTPDSRASEIAQAVAKGKGVVGHRYNFAIKGFSVRMPIQALNGLKHRFPDIDYIEPDMVVNAMPRGGKPDKGGGDSENPRATQQTPWGIDRVGGFVDMTGSNSVAWVIDTGIDSSHPDLNVDRRRGANFARGKKNNTNDGNGHGTHVAGTIAAKNDGFDVVGVAAGATVIPVRVLDNNGSGTMSGVIAGVDHVAANASAGDCANMSLGGSGFSAALDSAIKSAADDGIFFSVAAGNSSADAENFTPASTDHVNVFTISAFDSNDNFAAFSNYGPDVEYGQPGVNILSTKAGGGTVAYNGTSMAAPHFCGVILASSGLVATDGVVNNDPDGTPDPIAVRN</sequence>
<evidence type="ECO:0000256" key="1">
    <source>
        <dbReference type="ARBA" id="ARBA00011073"/>
    </source>
</evidence>
<evidence type="ECO:0000256" key="6">
    <source>
        <dbReference type="RuleBase" id="RU003355"/>
    </source>
</evidence>
<keyword evidence="4 5" id="KW-0720">Serine protease</keyword>
<dbReference type="InterPro" id="IPR023827">
    <property type="entry name" value="Peptidase_S8_Asp-AS"/>
</dbReference>
<feature type="active site" description="Charge relay system" evidence="5">
    <location>
        <position position="340"/>
    </location>
</feature>
<feature type="active site" description="Charge relay system" evidence="5">
    <location>
        <position position="182"/>
    </location>
</feature>
<dbReference type="SUPFAM" id="SSF52743">
    <property type="entry name" value="Subtilisin-like"/>
    <property type="match status" value="1"/>
</dbReference>
<feature type="region of interest" description="Disordered" evidence="7">
    <location>
        <begin position="103"/>
        <end position="129"/>
    </location>
</feature>
<evidence type="ECO:0000256" key="5">
    <source>
        <dbReference type="PROSITE-ProRule" id="PRU01240"/>
    </source>
</evidence>
<dbReference type="PRINTS" id="PR00723">
    <property type="entry name" value="SUBTILISIN"/>
</dbReference>
<evidence type="ECO:0000256" key="8">
    <source>
        <dbReference type="SAM" id="SignalP"/>
    </source>
</evidence>
<dbReference type="InterPro" id="IPR022398">
    <property type="entry name" value="Peptidase_S8_His-AS"/>
</dbReference>
<accession>A0A1E5D6D8</accession>
<dbReference type="PROSITE" id="PS00137">
    <property type="entry name" value="SUBTILASE_HIS"/>
    <property type="match status" value="1"/>
</dbReference>
<keyword evidence="12" id="KW-1185">Reference proteome</keyword>
<feature type="domain" description="Inhibitor I9" evidence="10">
    <location>
        <begin position="33"/>
        <end position="100"/>
    </location>
</feature>
<dbReference type="GO" id="GO:0004252">
    <property type="term" value="F:serine-type endopeptidase activity"/>
    <property type="evidence" value="ECO:0007669"/>
    <property type="project" value="UniProtKB-UniRule"/>
</dbReference>
<feature type="compositionally biased region" description="Basic and acidic residues" evidence="7">
    <location>
        <begin position="106"/>
        <end position="117"/>
    </location>
</feature>
<feature type="signal peptide" evidence="8">
    <location>
        <begin position="1"/>
        <end position="21"/>
    </location>
</feature>
<evidence type="ECO:0000256" key="3">
    <source>
        <dbReference type="ARBA" id="ARBA00022801"/>
    </source>
</evidence>
<dbReference type="GO" id="GO:0006508">
    <property type="term" value="P:proteolysis"/>
    <property type="evidence" value="ECO:0007669"/>
    <property type="project" value="UniProtKB-KW"/>
</dbReference>
<organism evidence="11 12">
    <name type="scientific">Vibrio genomosp. F6 str. FF-238</name>
    <dbReference type="NCBI Taxonomy" id="1191298"/>
    <lineage>
        <taxon>Bacteria</taxon>
        <taxon>Pseudomonadati</taxon>
        <taxon>Pseudomonadota</taxon>
        <taxon>Gammaproteobacteria</taxon>
        <taxon>Vibrionales</taxon>
        <taxon>Vibrionaceae</taxon>
        <taxon>Vibrio</taxon>
    </lineage>
</organism>
<dbReference type="GO" id="GO:0005615">
    <property type="term" value="C:extracellular space"/>
    <property type="evidence" value="ECO:0007669"/>
    <property type="project" value="TreeGrafter"/>
</dbReference>
<reference evidence="11 12" key="1">
    <citation type="journal article" date="2012" name="Science">
        <title>Ecological populations of bacteria act as socially cohesive units of antibiotic production and resistance.</title>
        <authorList>
            <person name="Cordero O.X."/>
            <person name="Wildschutte H."/>
            <person name="Kirkup B."/>
            <person name="Proehl S."/>
            <person name="Ngo L."/>
            <person name="Hussain F."/>
            <person name="Le Roux F."/>
            <person name="Mincer T."/>
            <person name="Polz M.F."/>
        </authorList>
    </citation>
    <scope>NUCLEOTIDE SEQUENCE [LARGE SCALE GENOMIC DNA]</scope>
    <source>
        <strain evidence="11 12">FF-238</strain>
    </source>
</reference>
<feature type="domain" description="Peptidase S8/S53" evidence="9">
    <location>
        <begin position="146"/>
        <end position="350"/>
    </location>
</feature>
<evidence type="ECO:0000313" key="11">
    <source>
        <dbReference type="EMBL" id="OEE79192.1"/>
    </source>
</evidence>
<protein>
    <submittedName>
        <fullName evidence="11">Peptidase</fullName>
    </submittedName>
</protein>
<dbReference type="EMBL" id="AJYW02000029">
    <property type="protein sequence ID" value="OEE79192.1"/>
    <property type="molecule type" value="Genomic_DNA"/>
</dbReference>
<evidence type="ECO:0000313" key="12">
    <source>
        <dbReference type="Proteomes" id="UP000094165"/>
    </source>
</evidence>
<dbReference type="RefSeq" id="WP_017051747.1">
    <property type="nucleotide sequence ID" value="NZ_AJYW02000029.1"/>
</dbReference>
<keyword evidence="3 5" id="KW-0378">Hydrolase</keyword>
<dbReference type="Proteomes" id="UP000094165">
    <property type="component" value="Unassembled WGS sequence"/>
</dbReference>
<dbReference type="InterPro" id="IPR023828">
    <property type="entry name" value="Peptidase_S8_Ser-AS"/>
</dbReference>
<feature type="active site" description="Charge relay system" evidence="5">
    <location>
        <position position="148"/>
    </location>
</feature>
<dbReference type="InterPro" id="IPR050131">
    <property type="entry name" value="Peptidase_S8_subtilisin-like"/>
</dbReference>
<keyword evidence="2 5" id="KW-0645">Protease</keyword>
<dbReference type="PROSITE" id="PS51892">
    <property type="entry name" value="SUBTILASE"/>
    <property type="match status" value="1"/>
</dbReference>
<dbReference type="InterPro" id="IPR010259">
    <property type="entry name" value="S8pro/Inhibitor_I9"/>
</dbReference>
<dbReference type="AlphaFoldDB" id="A0A1E5D6D8"/>